<gene>
    <name evidence="1" type="ORF">V6N12_013383</name>
</gene>
<organism evidence="1 2">
    <name type="scientific">Hibiscus sabdariffa</name>
    <name type="common">roselle</name>
    <dbReference type="NCBI Taxonomy" id="183260"/>
    <lineage>
        <taxon>Eukaryota</taxon>
        <taxon>Viridiplantae</taxon>
        <taxon>Streptophyta</taxon>
        <taxon>Embryophyta</taxon>
        <taxon>Tracheophyta</taxon>
        <taxon>Spermatophyta</taxon>
        <taxon>Magnoliopsida</taxon>
        <taxon>eudicotyledons</taxon>
        <taxon>Gunneridae</taxon>
        <taxon>Pentapetalae</taxon>
        <taxon>rosids</taxon>
        <taxon>malvids</taxon>
        <taxon>Malvales</taxon>
        <taxon>Malvaceae</taxon>
        <taxon>Malvoideae</taxon>
        <taxon>Hibiscus</taxon>
    </lineage>
</organism>
<name>A0ABR2D6C8_9ROSI</name>
<dbReference type="Proteomes" id="UP001472677">
    <property type="component" value="Unassembled WGS sequence"/>
</dbReference>
<accession>A0ABR2D6C8</accession>
<dbReference type="EMBL" id="JBBPBM010000035">
    <property type="protein sequence ID" value="KAK8530883.1"/>
    <property type="molecule type" value="Genomic_DNA"/>
</dbReference>
<keyword evidence="2" id="KW-1185">Reference proteome</keyword>
<comment type="caution">
    <text evidence="1">The sequence shown here is derived from an EMBL/GenBank/DDBJ whole genome shotgun (WGS) entry which is preliminary data.</text>
</comment>
<evidence type="ECO:0000313" key="1">
    <source>
        <dbReference type="EMBL" id="KAK8530883.1"/>
    </source>
</evidence>
<proteinExistence type="predicted"/>
<evidence type="ECO:0000313" key="2">
    <source>
        <dbReference type="Proteomes" id="UP001472677"/>
    </source>
</evidence>
<reference evidence="1 2" key="1">
    <citation type="journal article" date="2024" name="G3 (Bethesda)">
        <title>Genome assembly of Hibiscus sabdariffa L. provides insights into metabolisms of medicinal natural products.</title>
        <authorList>
            <person name="Kim T."/>
        </authorList>
    </citation>
    <scope>NUCLEOTIDE SEQUENCE [LARGE SCALE GENOMIC DNA]</scope>
    <source>
        <strain evidence="1">TK-2024</strain>
        <tissue evidence="1">Old leaves</tissue>
    </source>
</reference>
<sequence length="139" mass="15377">MELAAFAKDAESYRELVRNKGLKAVKAVELGSESGSPLLLLSKVSLLLFVHVFRHLIRQADPCFFSCTSKGRPHCLSPELSAQCIKGAKDGVHDDGFCLIGERARHNKGYIYREREREICRKAGLDLVCPLAFQVVSSG</sequence>
<protein>
    <submittedName>
        <fullName evidence="1">Uncharacterized protein</fullName>
    </submittedName>
</protein>